<comment type="caution">
    <text evidence="5">The sequence shown here is derived from an EMBL/GenBank/DDBJ whole genome shotgun (WGS) entry which is preliminary data.</text>
</comment>
<name>A0ABU1TI07_9SPHI</name>
<dbReference type="InterPro" id="IPR033396">
    <property type="entry name" value="DUF5107"/>
</dbReference>
<evidence type="ECO:0000313" key="6">
    <source>
        <dbReference type="Proteomes" id="UP001247620"/>
    </source>
</evidence>
<dbReference type="PANTHER" id="PTHR44858">
    <property type="entry name" value="TETRATRICOPEPTIDE REPEAT PROTEIN 6"/>
    <property type="match status" value="1"/>
</dbReference>
<proteinExistence type="predicted"/>
<dbReference type="Pfam" id="PF13181">
    <property type="entry name" value="TPR_8"/>
    <property type="match status" value="3"/>
</dbReference>
<dbReference type="InterPro" id="IPR019734">
    <property type="entry name" value="TPR_rpt"/>
</dbReference>
<dbReference type="Pfam" id="PF17128">
    <property type="entry name" value="DUF5107"/>
    <property type="match status" value="1"/>
</dbReference>
<gene>
    <name evidence="5" type="ORF">J2W55_004715</name>
</gene>
<evidence type="ECO:0000256" key="1">
    <source>
        <dbReference type="ARBA" id="ARBA00022737"/>
    </source>
</evidence>
<keyword evidence="6" id="KW-1185">Reference proteome</keyword>
<dbReference type="Gene3D" id="1.25.40.10">
    <property type="entry name" value="Tetratricopeptide repeat domain"/>
    <property type="match status" value="5"/>
</dbReference>
<dbReference type="EMBL" id="JAVDUU010000004">
    <property type="protein sequence ID" value="MDR6944855.1"/>
    <property type="molecule type" value="Genomic_DNA"/>
</dbReference>
<reference evidence="5 6" key="1">
    <citation type="submission" date="2023-07" db="EMBL/GenBank/DDBJ databases">
        <title>Sorghum-associated microbial communities from plants grown in Nebraska, USA.</title>
        <authorList>
            <person name="Schachtman D."/>
        </authorList>
    </citation>
    <scope>NUCLEOTIDE SEQUENCE [LARGE SCALE GENOMIC DNA]</scope>
    <source>
        <strain evidence="5 6">3262</strain>
    </source>
</reference>
<keyword evidence="2 3" id="KW-0802">TPR repeat</keyword>
<accession>A0ABU1TI07</accession>
<dbReference type="Proteomes" id="UP001247620">
    <property type="component" value="Unassembled WGS sequence"/>
</dbReference>
<dbReference type="Pfam" id="PF13432">
    <property type="entry name" value="TPR_16"/>
    <property type="match status" value="1"/>
</dbReference>
<protein>
    <submittedName>
        <fullName evidence="5">Tetratricopeptide (TPR) repeat protein</fullName>
    </submittedName>
</protein>
<sequence length="1119" mass="127750">MHHSTVSVWEEKVIIPTYNVGKPDKNPMFFEKRVYQGSSGVVYPNPVIEKIADEKADKEYTALFLENKYLKVMVLPELGGRIQMAFDKIKQRHFIYYNQVIKPALVGLTGPWISGGIEFNWPQHHRPSTFDPVDYMLEEHADGSKTVWVNEVERMFHTKGMAGFTLHPDTAYIEIKAKLFNRSALPQTFLWWANPAVKVNDYYQSVFPPDVNAVFDHGKRDVSDFPIATGTYYKVDYSPGTDISMYKNIPVPTSYMAINSDYDFVGGYEHDSQAGLLHVADHHVSPGKKQWTWGHSDFGQAWDRNLTDEDGPYIELMTGVFTDNQPDFSWLMPYEEKTFTQYFLPYRELGLVKNATKDILLALSKDGDKVTIKIQVTSEQANLNIQLNYKGEVLFTGLTSIVPENVFVKELPVDAGLNEKELLLSITDNRHQEILRYEPANNKQNEMPTAAKPAPEPVDVASVEQLFLTAQHLEQYRHATYSPIPYYEEALRREPTDVRNNNALGKWYIRKGQFAKAEPYLRQAVNTGIQRNPNPYDSEPYYNLGLCLKYLGQTNEAYTVFYKSTWSNAWKDSGFFCVAQIDMARGHYLLALDHITQSLDRNAGNSKAYVIKAAAYRKLGQPNKALKVAAEALERDGFNLGAVFEKILVYRLINEPENAQESLGKLLLLSRGDDQNFIEYALDYASAGLYNEASQLLQLIVKPTESNPIVYYTLGWLSHRSGRKAEAMEWLAKAAAADPYLCFPNRLDEIGILQLAAEVNLTDAKAPYYLGNLFYDKRQYSDAVSWWEKSATLDASFPTVFRNLAIAYFNKQNDEQKALKYFEKAFMLDKTDARVLMELDQLYKRLNRLPQQRLKFIEDNPEVANQRDDVYLERVTLYNLLGDHETALNLLRSRQFHPWEGGEGKASGQYVFSLVQLAKADMENGLYEKAIDNLNAAKNYPHNLGEGKLYGTLENDIDYWLGCAYEALNEPEPAKKYFEQATVGLDEPSAAVFYNDQQPDKIFYQGLAWKKLGRHEQASHIFKKLIDYGAKHTNDEIKIDYFAVSLPNLLIFDDDLNLRNHIHTSFLQALGLLGLNEFEAAKKILDNILQLDTSHAGSKIHLNMAKQSESLTVDRVPKT</sequence>
<dbReference type="PROSITE" id="PS50005">
    <property type="entry name" value="TPR"/>
    <property type="match status" value="1"/>
</dbReference>
<feature type="domain" description="DUF5107" evidence="4">
    <location>
        <begin position="42"/>
        <end position="345"/>
    </location>
</feature>
<dbReference type="SUPFAM" id="SSF48452">
    <property type="entry name" value="TPR-like"/>
    <property type="match status" value="4"/>
</dbReference>
<dbReference type="InterPro" id="IPR011990">
    <property type="entry name" value="TPR-like_helical_dom_sf"/>
</dbReference>
<dbReference type="InterPro" id="IPR050498">
    <property type="entry name" value="Ycf3"/>
</dbReference>
<dbReference type="RefSeq" id="WP_310101772.1">
    <property type="nucleotide sequence ID" value="NZ_JAVDUU010000004.1"/>
</dbReference>
<evidence type="ECO:0000256" key="2">
    <source>
        <dbReference type="ARBA" id="ARBA00022803"/>
    </source>
</evidence>
<evidence type="ECO:0000259" key="4">
    <source>
        <dbReference type="Pfam" id="PF17128"/>
    </source>
</evidence>
<dbReference type="PANTHER" id="PTHR44858:SF1">
    <property type="entry name" value="UDP-N-ACETYLGLUCOSAMINE--PEPTIDE N-ACETYLGLUCOSAMINYLTRANSFERASE SPINDLY-RELATED"/>
    <property type="match status" value="1"/>
</dbReference>
<evidence type="ECO:0000256" key="3">
    <source>
        <dbReference type="PROSITE-ProRule" id="PRU00339"/>
    </source>
</evidence>
<dbReference type="SMART" id="SM00028">
    <property type="entry name" value="TPR"/>
    <property type="match status" value="8"/>
</dbReference>
<evidence type="ECO:0000313" key="5">
    <source>
        <dbReference type="EMBL" id="MDR6944855.1"/>
    </source>
</evidence>
<feature type="repeat" description="TPR" evidence="3">
    <location>
        <begin position="764"/>
        <end position="797"/>
    </location>
</feature>
<keyword evidence="1" id="KW-0677">Repeat</keyword>
<organism evidence="5 6">
    <name type="scientific">Mucilaginibacter pocheonensis</name>
    <dbReference type="NCBI Taxonomy" id="398050"/>
    <lineage>
        <taxon>Bacteria</taxon>
        <taxon>Pseudomonadati</taxon>
        <taxon>Bacteroidota</taxon>
        <taxon>Sphingobacteriia</taxon>
        <taxon>Sphingobacteriales</taxon>
        <taxon>Sphingobacteriaceae</taxon>
        <taxon>Mucilaginibacter</taxon>
    </lineage>
</organism>